<protein>
    <recommendedName>
        <fullName evidence="9">Amino acid transporter transmembrane domain-containing protein</fullName>
    </recommendedName>
</protein>
<name>A0A167M0T0_CALVF</name>
<evidence type="ECO:0000256" key="8">
    <source>
        <dbReference type="SAM" id="Phobius"/>
    </source>
</evidence>
<sequence length="436" mass="47067">MRQRRSWGLLKSQQEAPILEAPGGGTSTFGQSLFNCIAILLGIGVLSESMAFAYAGWVGGFVLLVLYGILTCYTAKILVRIMALDARIMSYADIARVAFGPRSIWLTVSMFCLELFTLSVILVLLFSDTLHELFPAISSDLWKIIGLAFVLPTCFLPLNLLAFTSILGILSIVLLVATVLIDGFSIRTTPGSLLNPAPTSLLPDWPRLPVAFGLLMSSFSGHTIIPSLARDMREPERFDSMITWAYAIATVLYGVIASAGYLMFGNAVSDEVSKDLVNTPGYPKWLNVVMAVGLVINPLSKYALCTRPLSTTIESLLGLHDTPVGGDPHGHPAPSSEVKPTSGHRRLTRKTAYIVLSRLVLSLLIVLTAILIPSFSIAMSFLGAFSAFLLCVIGPVCAKCAVEGRWKWYDVGILVMGCLMALTGTVAGFMQDDPPV</sequence>
<evidence type="ECO:0000256" key="3">
    <source>
        <dbReference type="ARBA" id="ARBA00022448"/>
    </source>
</evidence>
<evidence type="ECO:0000256" key="2">
    <source>
        <dbReference type="ARBA" id="ARBA00008066"/>
    </source>
</evidence>
<keyword evidence="5" id="KW-0029">Amino-acid transport</keyword>
<dbReference type="OrthoDB" id="655540at2759"/>
<comment type="subcellular location">
    <subcellularLocation>
        <location evidence="1">Membrane</location>
        <topology evidence="1">Multi-pass membrane protein</topology>
    </subcellularLocation>
</comment>
<dbReference type="AlphaFoldDB" id="A0A167M0T0"/>
<dbReference type="InterPro" id="IPR013057">
    <property type="entry name" value="AA_transpt_TM"/>
</dbReference>
<dbReference type="Pfam" id="PF01490">
    <property type="entry name" value="Aa_trans"/>
    <property type="match status" value="1"/>
</dbReference>
<organism evidence="10 11">
    <name type="scientific">Calocera viscosa (strain TUFC12733)</name>
    <dbReference type="NCBI Taxonomy" id="1330018"/>
    <lineage>
        <taxon>Eukaryota</taxon>
        <taxon>Fungi</taxon>
        <taxon>Dikarya</taxon>
        <taxon>Basidiomycota</taxon>
        <taxon>Agaricomycotina</taxon>
        <taxon>Dacrymycetes</taxon>
        <taxon>Dacrymycetales</taxon>
        <taxon>Dacrymycetaceae</taxon>
        <taxon>Calocera</taxon>
    </lineage>
</organism>
<reference evidence="10 11" key="1">
    <citation type="journal article" date="2016" name="Mol. Biol. Evol.">
        <title>Comparative Genomics of Early-Diverging Mushroom-Forming Fungi Provides Insights into the Origins of Lignocellulose Decay Capabilities.</title>
        <authorList>
            <person name="Nagy L.G."/>
            <person name="Riley R."/>
            <person name="Tritt A."/>
            <person name="Adam C."/>
            <person name="Daum C."/>
            <person name="Floudas D."/>
            <person name="Sun H."/>
            <person name="Yadav J.S."/>
            <person name="Pangilinan J."/>
            <person name="Larsson K.H."/>
            <person name="Matsuura K."/>
            <person name="Barry K."/>
            <person name="Labutti K."/>
            <person name="Kuo R."/>
            <person name="Ohm R.A."/>
            <person name="Bhattacharya S.S."/>
            <person name="Shirouzu T."/>
            <person name="Yoshinaga Y."/>
            <person name="Martin F.M."/>
            <person name="Grigoriev I.V."/>
            <person name="Hibbett D.S."/>
        </authorList>
    </citation>
    <scope>NUCLEOTIDE SEQUENCE [LARGE SCALE GENOMIC DNA]</scope>
    <source>
        <strain evidence="10 11">TUFC12733</strain>
    </source>
</reference>
<dbReference type="GO" id="GO:0015179">
    <property type="term" value="F:L-amino acid transmembrane transporter activity"/>
    <property type="evidence" value="ECO:0007669"/>
    <property type="project" value="TreeGrafter"/>
</dbReference>
<feature type="transmembrane region" description="Helical" evidence="8">
    <location>
        <begin position="284"/>
        <end position="304"/>
    </location>
</feature>
<evidence type="ECO:0000313" key="11">
    <source>
        <dbReference type="Proteomes" id="UP000076738"/>
    </source>
</evidence>
<dbReference type="STRING" id="1330018.A0A167M0T0"/>
<feature type="transmembrane region" description="Helical" evidence="8">
    <location>
        <begin position="167"/>
        <end position="188"/>
    </location>
</feature>
<evidence type="ECO:0000256" key="6">
    <source>
        <dbReference type="ARBA" id="ARBA00022989"/>
    </source>
</evidence>
<dbReference type="Proteomes" id="UP000076738">
    <property type="component" value="Unassembled WGS sequence"/>
</dbReference>
<feature type="transmembrane region" description="Helical" evidence="8">
    <location>
        <begin position="141"/>
        <end position="160"/>
    </location>
</feature>
<evidence type="ECO:0000256" key="7">
    <source>
        <dbReference type="ARBA" id="ARBA00023136"/>
    </source>
</evidence>
<keyword evidence="3" id="KW-0813">Transport</keyword>
<dbReference type="PANTHER" id="PTHR22950:SF692">
    <property type="entry name" value="TRANSMEMBRANE AMINO ACID TRANSPORTER FAMILY PROTEIN"/>
    <property type="match status" value="1"/>
</dbReference>
<evidence type="ECO:0000256" key="4">
    <source>
        <dbReference type="ARBA" id="ARBA00022692"/>
    </source>
</evidence>
<evidence type="ECO:0000313" key="10">
    <source>
        <dbReference type="EMBL" id="KZO96226.1"/>
    </source>
</evidence>
<feature type="transmembrane region" description="Helical" evidence="8">
    <location>
        <begin position="352"/>
        <end position="372"/>
    </location>
</feature>
<feature type="domain" description="Amino acid transporter transmembrane" evidence="9">
    <location>
        <begin position="26"/>
        <end position="427"/>
    </location>
</feature>
<comment type="similarity">
    <text evidence="2">Belongs to the amino acid/polyamine transporter 2 family.</text>
</comment>
<dbReference type="EMBL" id="KV417285">
    <property type="protein sequence ID" value="KZO96226.1"/>
    <property type="molecule type" value="Genomic_DNA"/>
</dbReference>
<feature type="transmembrane region" description="Helical" evidence="8">
    <location>
        <begin position="378"/>
        <end position="396"/>
    </location>
</feature>
<feature type="transmembrane region" description="Helical" evidence="8">
    <location>
        <begin position="208"/>
        <end position="229"/>
    </location>
</feature>
<keyword evidence="7 8" id="KW-0472">Membrane</keyword>
<proteinExistence type="inferred from homology"/>
<feature type="transmembrane region" description="Helical" evidence="8">
    <location>
        <begin position="61"/>
        <end position="83"/>
    </location>
</feature>
<feature type="transmembrane region" description="Helical" evidence="8">
    <location>
        <begin position="33"/>
        <end position="55"/>
    </location>
</feature>
<gene>
    <name evidence="10" type="ORF">CALVIDRAFT_515013</name>
</gene>
<evidence type="ECO:0000259" key="9">
    <source>
        <dbReference type="Pfam" id="PF01490"/>
    </source>
</evidence>
<feature type="transmembrane region" description="Helical" evidence="8">
    <location>
        <begin position="104"/>
        <end position="126"/>
    </location>
</feature>
<dbReference type="PANTHER" id="PTHR22950">
    <property type="entry name" value="AMINO ACID TRANSPORTER"/>
    <property type="match status" value="1"/>
</dbReference>
<keyword evidence="11" id="KW-1185">Reference proteome</keyword>
<keyword evidence="4 8" id="KW-0812">Transmembrane</keyword>
<feature type="transmembrane region" description="Helical" evidence="8">
    <location>
        <begin position="408"/>
        <end position="430"/>
    </location>
</feature>
<keyword evidence="6 8" id="KW-1133">Transmembrane helix</keyword>
<evidence type="ECO:0000256" key="1">
    <source>
        <dbReference type="ARBA" id="ARBA00004141"/>
    </source>
</evidence>
<dbReference type="GO" id="GO:0005774">
    <property type="term" value="C:vacuolar membrane"/>
    <property type="evidence" value="ECO:0007669"/>
    <property type="project" value="TreeGrafter"/>
</dbReference>
<feature type="transmembrane region" description="Helical" evidence="8">
    <location>
        <begin position="241"/>
        <end position="264"/>
    </location>
</feature>
<evidence type="ECO:0000256" key="5">
    <source>
        <dbReference type="ARBA" id="ARBA00022970"/>
    </source>
</evidence>
<accession>A0A167M0T0</accession>